<accession>A0ABU4N9P5</accession>
<reference evidence="2 3" key="1">
    <citation type="journal article" date="2023" name="Microb. Genom.">
        <title>Mesoterricola silvestris gen. nov., sp. nov., Mesoterricola sediminis sp. nov., Geothrix oryzae sp. nov., Geothrix edaphica sp. nov., Geothrix rubra sp. nov., and Geothrix limicola sp. nov., six novel members of Acidobacteriota isolated from soils.</title>
        <authorList>
            <person name="Weisberg A.J."/>
            <person name="Pearce E."/>
            <person name="Kramer C.G."/>
            <person name="Chang J.H."/>
            <person name="Clarke C.R."/>
        </authorList>
    </citation>
    <scope>NUCLEOTIDE SEQUENCE [LARGE SCALE GENOMIC DNA]</scope>
    <source>
        <strain evidence="2 3">ID09-01A</strain>
    </source>
</reference>
<comment type="caution">
    <text evidence="2">The sequence shown here is derived from an EMBL/GenBank/DDBJ whole genome shotgun (WGS) entry which is preliminary data.</text>
</comment>
<dbReference type="InterPro" id="IPR002182">
    <property type="entry name" value="NB-ARC"/>
</dbReference>
<evidence type="ECO:0000259" key="1">
    <source>
        <dbReference type="Pfam" id="PF00931"/>
    </source>
</evidence>
<feature type="domain" description="NB-ARC" evidence="1">
    <location>
        <begin position="126"/>
        <end position="276"/>
    </location>
</feature>
<dbReference type="Gene3D" id="3.40.50.300">
    <property type="entry name" value="P-loop containing nucleotide triphosphate hydrolases"/>
    <property type="match status" value="1"/>
</dbReference>
<organism evidence="2 3">
    <name type="scientific">Streptomyces europaeiscabiei</name>
    <dbReference type="NCBI Taxonomy" id="146819"/>
    <lineage>
        <taxon>Bacteria</taxon>
        <taxon>Bacillati</taxon>
        <taxon>Actinomycetota</taxon>
        <taxon>Actinomycetes</taxon>
        <taxon>Kitasatosporales</taxon>
        <taxon>Streptomycetaceae</taxon>
        <taxon>Streptomyces</taxon>
    </lineage>
</organism>
<dbReference type="PANTHER" id="PTHR46082">
    <property type="entry name" value="ATP/GTP-BINDING PROTEIN-RELATED"/>
    <property type="match status" value="1"/>
</dbReference>
<dbReference type="InterPro" id="IPR011990">
    <property type="entry name" value="TPR-like_helical_dom_sf"/>
</dbReference>
<dbReference type="InterPro" id="IPR027417">
    <property type="entry name" value="P-loop_NTPase"/>
</dbReference>
<proteinExistence type="predicted"/>
<evidence type="ECO:0000313" key="2">
    <source>
        <dbReference type="EMBL" id="MDX3699729.1"/>
    </source>
</evidence>
<protein>
    <submittedName>
        <fullName evidence="2">FxSxx-COOH system tetratricopeptide repeat protein</fullName>
    </submittedName>
</protein>
<dbReference type="Gene3D" id="1.25.40.10">
    <property type="entry name" value="Tetratricopeptide repeat domain"/>
    <property type="match status" value="4"/>
</dbReference>
<name>A0ABU4N9P5_9ACTN</name>
<dbReference type="NCBIfam" id="NF040586">
    <property type="entry name" value="FxSxx_TPR"/>
    <property type="match status" value="1"/>
</dbReference>
<dbReference type="Proteomes" id="UP001271274">
    <property type="component" value="Unassembled WGS sequence"/>
</dbReference>
<keyword evidence="3" id="KW-1185">Reference proteome</keyword>
<sequence>MRYGMRWALVAALNVLAFAAVFLLFYAVDVPLLPGSDEGRIAVGVAAATVAATMGGTWGASWAQRAAQAMTAPAEPAGGMRLELPNATVTVNGTSPDEPPQLLVRMGDLPREPVGFQLREDLLGELADATERHSLTVVHAVTGARGVGKTQLAAAYARRRIEEGWPVVAWITAENSGQLTSGLAELADQLGAREAGDDTAKAARAALTWIGRNPDPCLMVLDNATDPDEVVRWLPTAGRAQVVVTATSRDFTNLAGARVDVTVFTEEEALDFLRLRTGVASDDGAHEVAAELGRLPLALAQAAHVIRARGTGYRGYLERLRAYPLRTALEKVPGERYPHRVAEAMLIAAEQVEQRSPDGTVRVLLEALSVLSPAGVPRRLLHGVVRQAGVDDVDAVEAALGALTRASLATDSGADAVNLHRLVQRVMRERAGEGIRDVVRAAVRHLGEVLIPPGEAWERRESGGQLVDQIDALWNVVRGDLSSYEEEDQENLVWLRRWAAYDHLGHVGAMGRAVVWAGETRRDCDSALGEEAAPSLSALELEGDMCSWAGRTEQAIGARVRRLEITERCLSPEDERTLTARRDLARSYGTAGRYELAVPMYEALERDMRRLHGADHEVARSALSDLAEVYAAVGRLGEAARIVDRMRTEWSQGPGPSAASLDSLQSLADTYGSMGRDEEGVALLRRYLDACEAEHGPEHIETVRARNNLALQCLDATLYDEAHEAAGRTLADAERALGPDSESTVEVRDTFATCLTRMERYEEAVSLFRRVVEERTALHGPEHPVVLRARGRLVWGLDESMRHGEAYAAQVQLIADHERLLGGDHPGTFGVRRFHIHLCTRHGRFQEAIDFAREVLADHERVHGHLHPRTFDVCLGLADALTAAAHYPEAVALLRQTLRNTGRSLGAGHPQTFSARARLAHTLREHGEADEARELRAENVAEYARLYGDDHVEVVWARSHLADVLTWQGLHDEALALHRGIVDDMARIRGTHHPSTLLARRRLAVACRDAGRHREQLRLTSGAVADHERVFGADSLPAVAARATHAAALDMVGRRREARRAGRELYADNVRLLGADHPYALDALDDVADGYRAVQRRLKALRIRKRVLHAREARSGPWGWASIGARRRLGSAYASVGLLWRAAALQRRFLDDLTAHFGPDHPATQQQREWWCHALIRTGRWRQAREAADTRRADCERLYGPDHRWTLDTRWLVAHTARRTGRVRTALALYADLASDRARVHGPDHPRTWWARLNHAYATFWALHPHRAVALFEAVIDDGRRIFGSDSRQVEARVKWRYPFLCLITGHWLRMLAALRLRRHTVSYSPGGGPASGPPRG</sequence>
<dbReference type="RefSeq" id="WP_159058582.1">
    <property type="nucleotide sequence ID" value="NZ_JARAYT010000002.1"/>
</dbReference>
<dbReference type="SUPFAM" id="SSF52540">
    <property type="entry name" value="P-loop containing nucleoside triphosphate hydrolases"/>
    <property type="match status" value="1"/>
</dbReference>
<dbReference type="Pfam" id="PF13424">
    <property type="entry name" value="TPR_12"/>
    <property type="match status" value="3"/>
</dbReference>
<dbReference type="PANTHER" id="PTHR46082:SF6">
    <property type="entry name" value="AAA+ ATPASE DOMAIN-CONTAINING PROTEIN-RELATED"/>
    <property type="match status" value="1"/>
</dbReference>
<dbReference type="Pfam" id="PF13374">
    <property type="entry name" value="TPR_10"/>
    <property type="match status" value="4"/>
</dbReference>
<gene>
    <name evidence="2" type="primary">fxsT</name>
    <name evidence="2" type="ORF">PV662_08155</name>
</gene>
<evidence type="ECO:0000313" key="3">
    <source>
        <dbReference type="Proteomes" id="UP001271274"/>
    </source>
</evidence>
<dbReference type="SUPFAM" id="SSF48452">
    <property type="entry name" value="TPR-like"/>
    <property type="match status" value="4"/>
</dbReference>
<dbReference type="InterPro" id="IPR053137">
    <property type="entry name" value="NLR-like"/>
</dbReference>
<dbReference type="EMBL" id="JARAYU010000002">
    <property type="protein sequence ID" value="MDX3699729.1"/>
    <property type="molecule type" value="Genomic_DNA"/>
</dbReference>
<dbReference type="Pfam" id="PF00931">
    <property type="entry name" value="NB-ARC"/>
    <property type="match status" value="1"/>
</dbReference>